<dbReference type="CTD" id="43576"/>
<dbReference type="PANTHER" id="PTHR12550">
    <property type="entry name" value="HEPATOMA-DERIVED GROWTH FACTOR-RELATED"/>
    <property type="match status" value="1"/>
</dbReference>
<feature type="region of interest" description="Disordered" evidence="5">
    <location>
        <begin position="533"/>
        <end position="567"/>
    </location>
</feature>
<evidence type="ECO:0000259" key="6">
    <source>
        <dbReference type="PROSITE" id="PS50812"/>
    </source>
</evidence>
<feature type="compositionally biased region" description="Polar residues" evidence="5">
    <location>
        <begin position="545"/>
        <end position="567"/>
    </location>
</feature>
<dbReference type="Gene3D" id="1.20.930.10">
    <property type="entry name" value="Conserved domain common to transcription factors TFIIS, elongin A, CRSP70"/>
    <property type="match status" value="1"/>
</dbReference>
<dbReference type="Pfam" id="PF00855">
    <property type="entry name" value="PWWP"/>
    <property type="match status" value="1"/>
</dbReference>
<dbReference type="InterPro" id="IPR036218">
    <property type="entry name" value="HIVI-bd_sf"/>
</dbReference>
<protein>
    <submittedName>
        <fullName evidence="8">Hepatoma-derived growth factor-related protein 2</fullName>
    </submittedName>
</protein>
<evidence type="ECO:0000256" key="2">
    <source>
        <dbReference type="ARBA" id="ARBA00005309"/>
    </source>
</evidence>
<dbReference type="InterPro" id="IPR000313">
    <property type="entry name" value="PWWP_dom"/>
</dbReference>
<dbReference type="SUPFAM" id="SSF63748">
    <property type="entry name" value="Tudor/PWWP/MBT"/>
    <property type="match status" value="1"/>
</dbReference>
<feature type="compositionally biased region" description="Polar residues" evidence="5">
    <location>
        <begin position="102"/>
        <end position="117"/>
    </location>
</feature>
<dbReference type="PANTHER" id="PTHR12550:SF70">
    <property type="entry name" value="JIL-1 ANCHORING AND STABILIZING PROTEIN, ISOFORM A"/>
    <property type="match status" value="1"/>
</dbReference>
<dbReference type="GeneID" id="108736946"/>
<keyword evidence="3" id="KW-0175">Coiled coil</keyword>
<dbReference type="InParanoid" id="A0A1W4WMC7"/>
<reference evidence="8" key="1">
    <citation type="submission" date="2025-08" db="UniProtKB">
        <authorList>
            <consortium name="RefSeq"/>
        </authorList>
    </citation>
    <scope>IDENTIFICATION</scope>
    <source>
        <tissue evidence="8">Entire body</tissue>
    </source>
</reference>
<dbReference type="KEGG" id="apln:108736946"/>
<feature type="domain" description="PWWP" evidence="6">
    <location>
        <begin position="9"/>
        <end position="59"/>
    </location>
</feature>
<dbReference type="RefSeq" id="XP_018325064.1">
    <property type="nucleotide sequence ID" value="XM_018469562.1"/>
</dbReference>
<feature type="compositionally biased region" description="Low complexity" evidence="5">
    <location>
        <begin position="156"/>
        <end position="165"/>
    </location>
</feature>
<evidence type="ECO:0000256" key="1">
    <source>
        <dbReference type="ARBA" id="ARBA00004123"/>
    </source>
</evidence>
<evidence type="ECO:0000256" key="4">
    <source>
        <dbReference type="ARBA" id="ARBA00023242"/>
    </source>
</evidence>
<dbReference type="SUPFAM" id="SSF140576">
    <property type="entry name" value="HIV integrase-binding domain"/>
    <property type="match status" value="1"/>
</dbReference>
<evidence type="ECO:0000256" key="5">
    <source>
        <dbReference type="SAM" id="MobiDB-lite"/>
    </source>
</evidence>
<dbReference type="InterPro" id="IPR035441">
    <property type="entry name" value="TFIIS/LEDGF_dom_sf"/>
</dbReference>
<dbReference type="Gene3D" id="2.30.30.140">
    <property type="match status" value="1"/>
</dbReference>
<dbReference type="SMART" id="SM00293">
    <property type="entry name" value="PWWP"/>
    <property type="match status" value="1"/>
</dbReference>
<name>A0A1W4WMC7_AGRPL</name>
<dbReference type="OrthoDB" id="62853at2759"/>
<comment type="subcellular location">
    <subcellularLocation>
        <location evidence="1">Nucleus</location>
    </subcellularLocation>
</comment>
<dbReference type="Pfam" id="PF11467">
    <property type="entry name" value="LEDGF"/>
    <property type="match status" value="1"/>
</dbReference>
<keyword evidence="7" id="KW-1185">Reference proteome</keyword>
<gene>
    <name evidence="8" type="primary">LOC108736946</name>
</gene>
<evidence type="ECO:0000313" key="8">
    <source>
        <dbReference type="RefSeq" id="XP_018325064.1"/>
    </source>
</evidence>
<organism evidence="7 8">
    <name type="scientific">Agrilus planipennis</name>
    <name type="common">Emerald ash borer</name>
    <name type="synonym">Agrilus marcopoli</name>
    <dbReference type="NCBI Taxonomy" id="224129"/>
    <lineage>
        <taxon>Eukaryota</taxon>
        <taxon>Metazoa</taxon>
        <taxon>Ecdysozoa</taxon>
        <taxon>Arthropoda</taxon>
        <taxon>Hexapoda</taxon>
        <taxon>Insecta</taxon>
        <taxon>Pterygota</taxon>
        <taxon>Neoptera</taxon>
        <taxon>Endopterygota</taxon>
        <taxon>Coleoptera</taxon>
        <taxon>Polyphaga</taxon>
        <taxon>Elateriformia</taxon>
        <taxon>Buprestoidea</taxon>
        <taxon>Buprestidae</taxon>
        <taxon>Agrilinae</taxon>
        <taxon>Agrilus</taxon>
    </lineage>
</organism>
<feature type="compositionally biased region" description="Low complexity" evidence="5">
    <location>
        <begin position="135"/>
        <end position="148"/>
    </location>
</feature>
<feature type="region of interest" description="Disordered" evidence="5">
    <location>
        <begin position="102"/>
        <end position="233"/>
    </location>
</feature>
<keyword evidence="4" id="KW-0539">Nucleus</keyword>
<sequence>MKKGKGFNVGDKVFAKVKGYPAWPARVVAVHGKRYQVQFYGTGETGTIKIEDLFYYLKHKDQFSKSLRRKDYNEAIEEIENAIKEDGTDGSSENQNESIDINESLNQSVPNSSLNESSDLKKSIKRKRPSSDDNQSSVKKISKKQISSNDNHLEESNSSLTSEELISQVRGPDDVNSGSDDDSKAAKNVTDKSSQNNDQIELSKENQKSEKNHDKTEKVTGEKTSPKKDKSKYKIVSDEHLKALIAYAEHVRKDPEKYKEKPPEVRSRARNEIVVAKQQSGQYICIKYNRDAPPVFKSEYEHAEYDENEAKTIISLKELVEVGSCNPEDDPKLFETNLTLAEEEIQESIELQILERKTQKLNFLKREQELVELDTKIKACLGLDEAEPKQALVFLDKILALDVDPLMLIKHPHVVDMVKRLRKYVGNTKEWNLSESNLISFQTDARTIREKATKIFFKFIKLLGLVQTDDKAFFDELAQKVEDFKAKTGHLKESEVFALCVQPDSRQAFLDRLDDEEEMKLINSKLDSKQEKLFSEKKNADQSDEQTLSNSKDVASSNLDSTSLINF</sequence>
<evidence type="ECO:0000313" key="7">
    <source>
        <dbReference type="Proteomes" id="UP000192223"/>
    </source>
</evidence>
<feature type="compositionally biased region" description="Polar residues" evidence="5">
    <location>
        <begin position="191"/>
        <end position="200"/>
    </location>
</feature>
<dbReference type="STRING" id="224129.A0A1W4WMC7"/>
<feature type="compositionally biased region" description="Basic and acidic residues" evidence="5">
    <location>
        <begin position="201"/>
        <end position="228"/>
    </location>
</feature>
<dbReference type="AlphaFoldDB" id="A0A1W4WMC7"/>
<comment type="similarity">
    <text evidence="2">Belongs to the HDGF family.</text>
</comment>
<evidence type="ECO:0000256" key="3">
    <source>
        <dbReference type="ARBA" id="ARBA00023054"/>
    </source>
</evidence>
<dbReference type="Proteomes" id="UP000192223">
    <property type="component" value="Unplaced"/>
</dbReference>
<dbReference type="FunCoup" id="A0A1W4WMC7">
    <property type="interactions" value="796"/>
</dbReference>
<accession>A0A1W4WMC7</accession>
<dbReference type="CDD" id="cd05834">
    <property type="entry name" value="PWWP_HRP"/>
    <property type="match status" value="1"/>
</dbReference>
<dbReference type="InterPro" id="IPR021567">
    <property type="entry name" value="LEDGF_IBD"/>
</dbReference>
<proteinExistence type="inferred from homology"/>
<dbReference type="PROSITE" id="PS50812">
    <property type="entry name" value="PWWP"/>
    <property type="match status" value="1"/>
</dbReference>
<dbReference type="GO" id="GO:0005634">
    <property type="term" value="C:nucleus"/>
    <property type="evidence" value="ECO:0007669"/>
    <property type="project" value="UniProtKB-SubCell"/>
</dbReference>